<dbReference type="InterPro" id="IPR001584">
    <property type="entry name" value="Integrase_cat-core"/>
</dbReference>
<dbReference type="PANTHER" id="PTHR46889">
    <property type="entry name" value="TRANSPOSASE INSF FOR INSERTION SEQUENCE IS3B-RELATED"/>
    <property type="match status" value="1"/>
</dbReference>
<dbReference type="PANTHER" id="PTHR46889:SF4">
    <property type="entry name" value="TRANSPOSASE INSO FOR INSERTION SEQUENCE ELEMENT IS911B-RELATED"/>
    <property type="match status" value="1"/>
</dbReference>
<reference evidence="1 2" key="1">
    <citation type="submission" date="2016-12" db="EMBL/GenBank/DDBJ databases">
        <title>The new phylogeny of genus Mycobacterium.</title>
        <authorList>
            <person name="Tortoli E."/>
            <person name="Trovato A."/>
            <person name="Cirillo D.M."/>
        </authorList>
    </citation>
    <scope>NUCLEOTIDE SEQUENCE [LARGE SCALE GENOMIC DNA]</scope>
    <source>
        <strain evidence="1 2">DSM 45130</strain>
    </source>
</reference>
<evidence type="ECO:0000313" key="1">
    <source>
        <dbReference type="EMBL" id="ORA69558.1"/>
    </source>
</evidence>
<evidence type="ECO:0000313" key="2">
    <source>
        <dbReference type="Proteomes" id="UP000192801"/>
    </source>
</evidence>
<gene>
    <name evidence="1" type="ORF">BST26_13290</name>
</gene>
<dbReference type="SUPFAM" id="SSF53098">
    <property type="entry name" value="Ribonuclease H-like"/>
    <property type="match status" value="1"/>
</dbReference>
<keyword evidence="2" id="KW-1185">Reference proteome</keyword>
<dbReference type="Gene3D" id="3.30.420.10">
    <property type="entry name" value="Ribonuclease H-like superfamily/Ribonuclease H"/>
    <property type="match status" value="1"/>
</dbReference>
<dbReference type="STRING" id="444597.BST26_13290"/>
<sequence>MDAWNELRTHGVSTRVAAVLTGMHRSTALRRAKPAPAPRDPVARVPVNKLTTAECARVLDELNSARFVDTTPMQVWATLLDEDTYLCSISTMYRILGAHKQVKERRRLARHRKAVCPELVATAPRQVYSWDITKLAGPVKGVYYDAYVMIDIYSRYIVGVHVHARECGVLAKELMEQIFGTYGIPHVVHADRGTSMTSNSVAGLLAELGVTRSHSRPKVSNDNPYSESWFKTLKYAPTFPDRFESIHHARDFMDSFVAWYNHEHHHSSIGLHTPADVFYGLAAVKDTQRRIVLADARARHPQRFGRDHAPKIIDLPEAAAINPPKPTEQEDQTAAA</sequence>
<dbReference type="InterPro" id="IPR050900">
    <property type="entry name" value="Transposase_IS3/IS150/IS904"/>
</dbReference>
<dbReference type="EMBL" id="MVHS01000031">
    <property type="protein sequence ID" value="ORA69558.1"/>
    <property type="molecule type" value="Genomic_DNA"/>
</dbReference>
<dbReference type="Proteomes" id="UP000192801">
    <property type="component" value="Unassembled WGS sequence"/>
</dbReference>
<dbReference type="InterPro" id="IPR036397">
    <property type="entry name" value="RNaseH_sf"/>
</dbReference>
<protein>
    <submittedName>
        <fullName evidence="1">IS3 family transposase</fullName>
    </submittedName>
</protein>
<proteinExistence type="predicted"/>
<dbReference type="GO" id="GO:0015074">
    <property type="term" value="P:DNA integration"/>
    <property type="evidence" value="ECO:0007669"/>
    <property type="project" value="InterPro"/>
</dbReference>
<name>A0A1X0DB35_9MYCO</name>
<dbReference type="PROSITE" id="PS50994">
    <property type="entry name" value="INTEGRASE"/>
    <property type="match status" value="1"/>
</dbReference>
<comment type="caution">
    <text evidence="1">The sequence shown here is derived from an EMBL/GenBank/DDBJ whole genome shotgun (WGS) entry which is preliminary data.</text>
</comment>
<dbReference type="Pfam" id="PF00665">
    <property type="entry name" value="rve"/>
    <property type="match status" value="1"/>
</dbReference>
<organism evidence="1 2">
    <name type="scientific">Mycolicibacterium insubricum</name>
    <dbReference type="NCBI Taxonomy" id="444597"/>
    <lineage>
        <taxon>Bacteria</taxon>
        <taxon>Bacillati</taxon>
        <taxon>Actinomycetota</taxon>
        <taxon>Actinomycetes</taxon>
        <taxon>Mycobacteriales</taxon>
        <taxon>Mycobacteriaceae</taxon>
        <taxon>Mycolicibacterium</taxon>
    </lineage>
</organism>
<dbReference type="InterPro" id="IPR012337">
    <property type="entry name" value="RNaseH-like_sf"/>
</dbReference>
<dbReference type="GO" id="GO:0003676">
    <property type="term" value="F:nucleic acid binding"/>
    <property type="evidence" value="ECO:0007669"/>
    <property type="project" value="InterPro"/>
</dbReference>
<dbReference type="AlphaFoldDB" id="A0A1X0DB35"/>
<accession>A0A1X0DB35</accession>